<organism evidence="1 2">
    <name type="scientific">Conidiobolus coronatus (strain ATCC 28846 / CBS 209.66 / NRRL 28638)</name>
    <name type="common">Delacroixia coronata</name>
    <dbReference type="NCBI Taxonomy" id="796925"/>
    <lineage>
        <taxon>Eukaryota</taxon>
        <taxon>Fungi</taxon>
        <taxon>Fungi incertae sedis</taxon>
        <taxon>Zoopagomycota</taxon>
        <taxon>Entomophthoromycotina</taxon>
        <taxon>Entomophthoromycetes</taxon>
        <taxon>Entomophthorales</taxon>
        <taxon>Ancylistaceae</taxon>
        <taxon>Conidiobolus</taxon>
    </lineage>
</organism>
<reference evidence="1 2" key="1">
    <citation type="journal article" date="2015" name="Genome Biol. Evol.">
        <title>Phylogenomic analyses indicate that early fungi evolved digesting cell walls of algal ancestors of land plants.</title>
        <authorList>
            <person name="Chang Y."/>
            <person name="Wang S."/>
            <person name="Sekimoto S."/>
            <person name="Aerts A.L."/>
            <person name="Choi C."/>
            <person name="Clum A."/>
            <person name="LaButti K.M."/>
            <person name="Lindquist E.A."/>
            <person name="Yee Ngan C."/>
            <person name="Ohm R.A."/>
            <person name="Salamov A.A."/>
            <person name="Grigoriev I.V."/>
            <person name="Spatafora J.W."/>
            <person name="Berbee M.L."/>
        </authorList>
    </citation>
    <scope>NUCLEOTIDE SEQUENCE [LARGE SCALE GENOMIC DNA]</scope>
    <source>
        <strain evidence="1 2">NRRL 28638</strain>
    </source>
</reference>
<sequence>MIIFDCIFLLKSMKTHRDLFCKRKGYWQKIRAPIPHEDEICKQIQEFNITECDKYLIGRACVRNKYMRAYSMLELLPEVNIIVEAYVRNLPLFNELSKAEHKYVAMDDHTEQAFQPRIVTEWYNVGTTDTTTIKKDNDLKWSRTDNYYNERIENLVLFTARRLPRFVWSAMETVVNYVAYHGFVNECEKWLKYNIPIINISFSMEYLPT</sequence>
<keyword evidence="2" id="KW-1185">Reference proteome</keyword>
<accession>A0A137P124</accession>
<dbReference type="Proteomes" id="UP000070444">
    <property type="component" value="Unassembled WGS sequence"/>
</dbReference>
<proteinExistence type="predicted"/>
<evidence type="ECO:0000313" key="2">
    <source>
        <dbReference type="Proteomes" id="UP000070444"/>
    </source>
</evidence>
<dbReference type="AlphaFoldDB" id="A0A137P124"/>
<evidence type="ECO:0000313" key="1">
    <source>
        <dbReference type="EMBL" id="KXN68702.1"/>
    </source>
</evidence>
<gene>
    <name evidence="1" type="ORF">CONCODRAFT_72092</name>
</gene>
<name>A0A137P124_CONC2</name>
<protein>
    <submittedName>
        <fullName evidence="1">Uncharacterized protein</fullName>
    </submittedName>
</protein>
<dbReference type="EMBL" id="KQ964565">
    <property type="protein sequence ID" value="KXN68702.1"/>
    <property type="molecule type" value="Genomic_DNA"/>
</dbReference>